<reference evidence="22" key="1">
    <citation type="submission" date="2011-02" db="EMBL/GenBank/DDBJ databases">
        <title>The Genome Sequence of Capsaspora owczarzaki ATCC 30864.</title>
        <authorList>
            <person name="Russ C."/>
            <person name="Cuomo C."/>
            <person name="Burger G."/>
            <person name="Gray M.W."/>
            <person name="Holland P.W.H."/>
            <person name="King N."/>
            <person name="Lang F.B.F."/>
            <person name="Roger A.J."/>
            <person name="Ruiz-Trillo I."/>
            <person name="Young S.K."/>
            <person name="Zeng Q."/>
            <person name="Gargeya S."/>
            <person name="Alvarado L."/>
            <person name="Berlin A."/>
            <person name="Chapman S.B."/>
            <person name="Chen Z."/>
            <person name="Freedman E."/>
            <person name="Gellesch M."/>
            <person name="Goldberg J."/>
            <person name="Griggs A."/>
            <person name="Gujja S."/>
            <person name="Heilman E."/>
            <person name="Heiman D."/>
            <person name="Howarth C."/>
            <person name="Mehta T."/>
            <person name="Neiman D."/>
            <person name="Pearson M."/>
            <person name="Roberts A."/>
            <person name="Saif S."/>
            <person name="Shea T."/>
            <person name="Shenoy N."/>
            <person name="Sisk P."/>
            <person name="Stolte C."/>
            <person name="Sykes S."/>
            <person name="White J."/>
            <person name="Yandava C."/>
            <person name="Haas B."/>
            <person name="Nusbaum C."/>
            <person name="Birren B."/>
        </authorList>
    </citation>
    <scope>NUCLEOTIDE SEQUENCE</scope>
    <source>
        <strain evidence="22">ATCC 30864</strain>
    </source>
</reference>
<comment type="subcellular location">
    <subcellularLocation>
        <location evidence="2">Endomembrane system</location>
    </subcellularLocation>
    <subcellularLocation>
        <location evidence="1 16">Membrane</location>
        <topology evidence="1 16">Multi-pass membrane protein</topology>
    </subcellularLocation>
</comment>
<evidence type="ECO:0000256" key="12">
    <source>
        <dbReference type="ARBA" id="ARBA00034036"/>
    </source>
</evidence>
<dbReference type="GO" id="GO:0140326">
    <property type="term" value="F:ATPase-coupled intramembrane lipid transporter activity"/>
    <property type="evidence" value="ECO:0007669"/>
    <property type="project" value="UniProtKB-EC"/>
</dbReference>
<dbReference type="InterPro" id="IPR006539">
    <property type="entry name" value="P-type_ATPase_IV"/>
</dbReference>
<evidence type="ECO:0000256" key="5">
    <source>
        <dbReference type="ARBA" id="ARBA00022723"/>
    </source>
</evidence>
<keyword evidence="9 16" id="KW-1278">Translocase</keyword>
<evidence type="ECO:0000256" key="2">
    <source>
        <dbReference type="ARBA" id="ARBA00004308"/>
    </source>
</evidence>
<dbReference type="SUPFAM" id="SSF81660">
    <property type="entry name" value="Metal cation-transporting ATPase, ATP-binding domain N"/>
    <property type="match status" value="1"/>
</dbReference>
<dbReference type="GO" id="GO:0045332">
    <property type="term" value="P:phospholipid translocation"/>
    <property type="evidence" value="ECO:0007669"/>
    <property type="project" value="TreeGrafter"/>
</dbReference>
<evidence type="ECO:0000259" key="19">
    <source>
        <dbReference type="Pfam" id="PF16209"/>
    </source>
</evidence>
<keyword evidence="22" id="KW-1185">Reference proteome</keyword>
<dbReference type="OrthoDB" id="377733at2759"/>
<dbReference type="GO" id="GO:0005524">
    <property type="term" value="F:ATP binding"/>
    <property type="evidence" value="ECO:0007669"/>
    <property type="project" value="UniProtKB-UniRule"/>
</dbReference>
<dbReference type="EMBL" id="KE346367">
    <property type="protein sequence ID" value="KJE94424.1"/>
    <property type="molecule type" value="Genomic_DNA"/>
</dbReference>
<feature type="domain" description="P-type ATPase A" evidence="18">
    <location>
        <begin position="137"/>
        <end position="183"/>
    </location>
</feature>
<dbReference type="RefSeq" id="XP_004346752.1">
    <property type="nucleotide sequence ID" value="XM_004346702.2"/>
</dbReference>
<feature type="binding site" evidence="14">
    <location>
        <position position="1018"/>
    </location>
    <ligand>
        <name>ATP</name>
        <dbReference type="ChEBI" id="CHEBI:30616"/>
    </ligand>
</feature>
<evidence type="ECO:0000256" key="11">
    <source>
        <dbReference type="ARBA" id="ARBA00023136"/>
    </source>
</evidence>
<evidence type="ECO:0000256" key="3">
    <source>
        <dbReference type="ARBA" id="ARBA00008109"/>
    </source>
</evidence>
<evidence type="ECO:0000256" key="6">
    <source>
        <dbReference type="ARBA" id="ARBA00022741"/>
    </source>
</evidence>
<dbReference type="GO" id="GO:0016887">
    <property type="term" value="F:ATP hydrolysis activity"/>
    <property type="evidence" value="ECO:0007669"/>
    <property type="project" value="InterPro"/>
</dbReference>
<evidence type="ECO:0000313" key="21">
    <source>
        <dbReference type="EMBL" id="KJE94424.1"/>
    </source>
</evidence>
<evidence type="ECO:0000256" key="10">
    <source>
        <dbReference type="ARBA" id="ARBA00022989"/>
    </source>
</evidence>
<feature type="binding site" evidence="14">
    <location>
        <position position="634"/>
    </location>
    <ligand>
        <name>ATP</name>
        <dbReference type="ChEBI" id="CHEBI:30616"/>
    </ligand>
</feature>
<dbReference type="EC" id="7.6.2.1" evidence="16"/>
<evidence type="ECO:0000256" key="1">
    <source>
        <dbReference type="ARBA" id="ARBA00004141"/>
    </source>
</evidence>
<protein>
    <recommendedName>
        <fullName evidence="16">Phospholipid-transporting ATPase</fullName>
        <ecNumber evidence="16">7.6.2.1</ecNumber>
    </recommendedName>
</protein>
<dbReference type="InterPro" id="IPR008250">
    <property type="entry name" value="ATPase_P-typ_transduc_dom_A_sf"/>
</dbReference>
<dbReference type="OMA" id="HIIANFF"/>
<evidence type="ECO:0000256" key="15">
    <source>
        <dbReference type="PIRSR" id="PIRSR606539-3"/>
    </source>
</evidence>
<dbReference type="Gene3D" id="2.70.150.10">
    <property type="entry name" value="Calcium-transporting ATPase, cytoplasmic transduction domain A"/>
    <property type="match status" value="1"/>
</dbReference>
<dbReference type="Pfam" id="PF00122">
    <property type="entry name" value="E1-E2_ATPase"/>
    <property type="match status" value="1"/>
</dbReference>
<feature type="domain" description="P-type ATPase C-terminal" evidence="20">
    <location>
        <begin position="1040"/>
        <end position="1285"/>
    </location>
</feature>
<feature type="binding site" evidence="14">
    <location>
        <position position="432"/>
    </location>
    <ligand>
        <name>ATP</name>
        <dbReference type="ChEBI" id="CHEBI:30616"/>
    </ligand>
</feature>
<feature type="binding site" evidence="14">
    <location>
        <position position="701"/>
    </location>
    <ligand>
        <name>ATP</name>
        <dbReference type="ChEBI" id="CHEBI:30616"/>
    </ligand>
</feature>
<dbReference type="InterPro" id="IPR001757">
    <property type="entry name" value="P_typ_ATPase"/>
</dbReference>
<feature type="binding site" evidence="15">
    <location>
        <position position="1018"/>
    </location>
    <ligand>
        <name>Mg(2+)</name>
        <dbReference type="ChEBI" id="CHEBI:18420"/>
    </ligand>
</feature>
<feature type="binding site" evidence="14">
    <location>
        <position position="431"/>
    </location>
    <ligand>
        <name>ATP</name>
        <dbReference type="ChEBI" id="CHEBI:30616"/>
    </ligand>
</feature>
<evidence type="ECO:0000256" key="4">
    <source>
        <dbReference type="ARBA" id="ARBA00022692"/>
    </source>
</evidence>
<feature type="transmembrane region" description="Helical" evidence="16">
    <location>
        <begin position="1160"/>
        <end position="1179"/>
    </location>
</feature>
<evidence type="ECO:0000259" key="18">
    <source>
        <dbReference type="Pfam" id="PF00122"/>
    </source>
</evidence>
<evidence type="ECO:0000256" key="16">
    <source>
        <dbReference type="RuleBase" id="RU362033"/>
    </source>
</evidence>
<proteinExistence type="inferred from homology"/>
<feature type="binding site" evidence="14">
    <location>
        <position position="430"/>
    </location>
    <ligand>
        <name>ATP</name>
        <dbReference type="ChEBI" id="CHEBI:30616"/>
    </ligand>
</feature>
<sequence>MSFVQRSWRRLRGLPAAAESGEDDDSAADQRPTRVVAANQAALNAGFPDNRIVNSKYTLFTFIPFNLYEQFSRFMNRYFLLIAILQLFPTLTPVNPLTTWVPLIFIVAISAAKEAVDDRLRHIADARANSRPVTVARLEGGVEGAPRVWQTIKASDIHVGDIIYLENENELPCDAVVLKTSAEGAEGLCYIQTANLDGETDLKTRLSLKDTHAMSEEALLAFTGVVECAAPNPEVYRFDSRLFTDIRHLNAYRSSPHSVPAPASLSSAQLLLQGTHLRNTAWAIALAVYTGNETKLGMNKTAPPIKWTKLDQSVNAVSAFVFCLQLLLSFSFGFGGDVVDEQESHEAWYLLVPAVRDWYDWFVIPLRMLLLLSLMIPISLKVTMDICKYSYAVFIDWDLALWDDRQNIGAHATSTAISEDLGQIEYIFTDKTGTLTENVMEFKFCTIHGSTYGSLSMPSTEHANVPQHSTWSDGELSALDDERLKAMVAEAASASLSPRGSMSASADAFAALSFFRVLAVCHTVVPATSMQAHQHARSHGAAFEHHVSAPGQDESELVYQASSPDEEALVKAAAKMRIKLLRREGSIVTISVCGSVEKYEILAVLEFSSDRKRMSVVVRGVEGPLTQKLFLFTKGADDTVLPRCLGTDSAAVGLNLEPSISADSGEAAASTAFDPSAVLGAARVINATRPQLETYAQLGLRTLCIAQRPVSEAEFAEWQKQLLAAKSAMQDRDRQLAACYAQIEQGLALLGASAIEDKLQDQVPQTISMLRQAGIRFWMLTGDKYATAVQIATSCNLMTPAPHGELLPVRGTTAEQVRASVQEHLLHVQRMLSPENRHSAALYANSEEETHRRSASDAGRESHSRSQPLPIQFSVIIEGSTLRVALEALPELFLQLSLQAHTVICCRVTPQQKAQVVALVKYDGFVPASPGDTPPPLSWSERISEGISEGWQTLRSCCSSTGASDTPFGAGSGFSRLREEESDSSDLDARFANHQRAVSRGTRRTTRVTLAIGDGGNDVSMIQEAHIGIGINGKEGLQAARAADYSVPFFKALRRLVLIHGRYSYNRTSFVALYSFHKSIYIALIQLMFAFLSGFSGASFFNSISLTFYNILFTGIPVIFYIFDRDVEEESVMTFPELYLWSQGGHAFHVRIFMRWMVRALYQAAVTLFFTLGIYNAQFALHDGTLLDQETISLVAYTAAIFVQIGNVALETHTFTWLNHLAIWGQLAAVFVLFALASLVPTLSMYSLMFKLFSDPVYWLTVLLITVACLFPLVIFRAYALGFNPNPVEMVQLMQRSNSGRLDAHRVLEPFAARGPTGSVYSATSRVYTTYAATQMTRESIGHRPASPSTPLLA</sequence>
<dbReference type="SUPFAM" id="SSF81665">
    <property type="entry name" value="Calcium ATPase, transmembrane domain M"/>
    <property type="match status" value="1"/>
</dbReference>
<keyword evidence="10 16" id="KW-1133">Transmembrane helix</keyword>
<comment type="similarity">
    <text evidence="3 16">Belongs to the cation transport ATPase (P-type) (TC 3.A.3) family. Type IV subfamily.</text>
</comment>
<feature type="binding site" evidence="14">
    <location>
        <position position="1017"/>
    </location>
    <ligand>
        <name>ATP</name>
        <dbReference type="ChEBI" id="CHEBI:30616"/>
    </ligand>
</feature>
<feature type="binding site" evidence="14">
    <location>
        <position position="913"/>
    </location>
    <ligand>
        <name>ATP</name>
        <dbReference type="ChEBI" id="CHEBI:30616"/>
    </ligand>
</feature>
<accession>A0A0D2X3J6</accession>
<feature type="transmembrane region" description="Helical" evidence="16">
    <location>
        <begin position="1191"/>
        <end position="1210"/>
    </location>
</feature>
<dbReference type="Pfam" id="PF16212">
    <property type="entry name" value="PhoLip_ATPase_C"/>
    <property type="match status" value="1"/>
</dbReference>
<feature type="transmembrane region" description="Helical" evidence="16">
    <location>
        <begin position="1080"/>
        <end position="1100"/>
    </location>
</feature>
<feature type="binding site" evidence="14">
    <location>
        <position position="566"/>
    </location>
    <ligand>
        <name>ATP</name>
        <dbReference type="ChEBI" id="CHEBI:30616"/>
    </ligand>
</feature>
<dbReference type="Gene3D" id="3.40.50.1000">
    <property type="entry name" value="HAD superfamily/HAD-like"/>
    <property type="match status" value="2"/>
</dbReference>
<feature type="binding site" evidence="15">
    <location>
        <position position="432"/>
    </location>
    <ligand>
        <name>Mg(2+)</name>
        <dbReference type="ChEBI" id="CHEBI:18420"/>
    </ligand>
</feature>
<dbReference type="GO" id="GO:0005886">
    <property type="term" value="C:plasma membrane"/>
    <property type="evidence" value="ECO:0007669"/>
    <property type="project" value="TreeGrafter"/>
</dbReference>
<dbReference type="Pfam" id="PF13246">
    <property type="entry name" value="Cation_ATPase"/>
    <property type="match status" value="1"/>
</dbReference>
<dbReference type="InterPro" id="IPR032631">
    <property type="entry name" value="P-type_ATPase_N"/>
</dbReference>
<dbReference type="InParanoid" id="A0A0D2X3J6"/>
<feature type="compositionally biased region" description="Basic and acidic residues" evidence="17">
    <location>
        <begin position="848"/>
        <end position="864"/>
    </location>
</feature>
<dbReference type="PhylomeDB" id="A0A0D2X3J6"/>
<organism evidence="21 22">
    <name type="scientific">Capsaspora owczarzaki (strain ATCC 30864)</name>
    <dbReference type="NCBI Taxonomy" id="595528"/>
    <lineage>
        <taxon>Eukaryota</taxon>
        <taxon>Filasterea</taxon>
        <taxon>Capsaspora</taxon>
    </lineage>
</organism>
<feature type="region of interest" description="Disordered" evidence="17">
    <location>
        <begin position="843"/>
        <end position="866"/>
    </location>
</feature>
<dbReference type="InterPro" id="IPR023299">
    <property type="entry name" value="ATPase_P-typ_cyto_dom_N"/>
</dbReference>
<feature type="binding site" evidence="14">
    <location>
        <position position="907"/>
    </location>
    <ligand>
        <name>ATP</name>
        <dbReference type="ChEBI" id="CHEBI:30616"/>
    </ligand>
</feature>
<dbReference type="PANTHER" id="PTHR24092">
    <property type="entry name" value="PROBABLE PHOSPHOLIPID-TRANSPORTING ATPASE"/>
    <property type="match status" value="1"/>
</dbReference>
<feature type="transmembrane region" description="Helical" evidence="16">
    <location>
        <begin position="74"/>
        <end position="91"/>
    </location>
</feature>
<evidence type="ECO:0000256" key="8">
    <source>
        <dbReference type="ARBA" id="ARBA00022842"/>
    </source>
</evidence>
<feature type="binding site" evidence="15">
    <location>
        <position position="1014"/>
    </location>
    <ligand>
        <name>Mg(2+)</name>
        <dbReference type="ChEBI" id="CHEBI:18420"/>
    </ligand>
</feature>
<gene>
    <name evidence="21" type="ORF">CAOG_005067</name>
</gene>
<dbReference type="InterPro" id="IPR036412">
    <property type="entry name" value="HAD-like_sf"/>
</dbReference>
<evidence type="ECO:0000256" key="9">
    <source>
        <dbReference type="ARBA" id="ARBA00022967"/>
    </source>
</evidence>
<feature type="binding site" evidence="15">
    <location>
        <position position="430"/>
    </location>
    <ligand>
        <name>Mg(2+)</name>
        <dbReference type="ChEBI" id="CHEBI:18420"/>
    </ligand>
</feature>
<dbReference type="InterPro" id="IPR023298">
    <property type="entry name" value="ATPase_P-typ_TM_dom_sf"/>
</dbReference>
<dbReference type="Pfam" id="PF16209">
    <property type="entry name" value="PhoLip_ATPase_N"/>
    <property type="match status" value="1"/>
</dbReference>
<dbReference type="PRINTS" id="PR00119">
    <property type="entry name" value="CATATPASE"/>
</dbReference>
<keyword evidence="4 16" id="KW-0812">Transmembrane</keyword>
<comment type="catalytic activity">
    <reaction evidence="12 16">
        <text>ATP + H2O + phospholipidSide 1 = ADP + phosphate + phospholipidSide 2.</text>
        <dbReference type="EC" id="7.6.2.1"/>
    </reaction>
</comment>
<comment type="cofactor">
    <cofactor evidence="15">
        <name>Mg(2+)</name>
        <dbReference type="ChEBI" id="CHEBI:18420"/>
    </cofactor>
</comment>
<keyword evidence="11 16" id="KW-0472">Membrane</keyword>
<keyword evidence="5 15" id="KW-0479">Metal-binding</keyword>
<dbReference type="InterPro" id="IPR018303">
    <property type="entry name" value="ATPase_P-typ_P_site"/>
</dbReference>
<dbReference type="PANTHER" id="PTHR24092:SF19">
    <property type="entry name" value="PHOSPHOLIPID-TRANSPORTING ATPASE"/>
    <property type="match status" value="1"/>
</dbReference>
<keyword evidence="7 14" id="KW-0067">ATP-binding</keyword>
<dbReference type="PROSITE" id="PS00154">
    <property type="entry name" value="ATPASE_E1_E2"/>
    <property type="match status" value="1"/>
</dbReference>
<dbReference type="SUPFAM" id="SSF81653">
    <property type="entry name" value="Calcium ATPase, transduction domain A"/>
    <property type="match status" value="1"/>
</dbReference>
<feature type="binding site" evidence="14">
    <location>
        <position position="607"/>
    </location>
    <ligand>
        <name>ATP</name>
        <dbReference type="ChEBI" id="CHEBI:30616"/>
    </ligand>
</feature>
<feature type="transmembrane region" description="Helical" evidence="16">
    <location>
        <begin position="1217"/>
        <end position="1237"/>
    </location>
</feature>
<dbReference type="Gene3D" id="3.40.1110.10">
    <property type="entry name" value="Calcium-transporting ATPase, cytoplasmic domain N"/>
    <property type="match status" value="1"/>
</dbReference>
<evidence type="ECO:0000256" key="7">
    <source>
        <dbReference type="ARBA" id="ARBA00022840"/>
    </source>
</evidence>
<dbReference type="InterPro" id="IPR032630">
    <property type="entry name" value="P_typ_ATPase_c"/>
</dbReference>
<dbReference type="NCBIfam" id="TIGR01494">
    <property type="entry name" value="ATPase_P-type"/>
    <property type="match status" value="1"/>
</dbReference>
<dbReference type="InterPro" id="IPR023214">
    <property type="entry name" value="HAD_sf"/>
</dbReference>
<name>A0A0D2X3J6_CAPO3</name>
<dbReference type="InterPro" id="IPR059000">
    <property type="entry name" value="ATPase_P-type_domA"/>
</dbReference>
<dbReference type="STRING" id="595528.A0A0D2X3J6"/>
<evidence type="ECO:0000259" key="20">
    <source>
        <dbReference type="Pfam" id="PF16212"/>
    </source>
</evidence>
<dbReference type="NCBIfam" id="TIGR01652">
    <property type="entry name" value="ATPase-Plipid"/>
    <property type="match status" value="1"/>
</dbReference>
<dbReference type="eggNOG" id="KOG0206">
    <property type="taxonomic scope" value="Eukaryota"/>
</dbReference>
<keyword evidence="6 14" id="KW-0547">Nucleotide-binding</keyword>
<feature type="binding site" evidence="14">
    <location>
        <position position="782"/>
    </location>
    <ligand>
        <name>ATP</name>
        <dbReference type="ChEBI" id="CHEBI:30616"/>
    </ligand>
</feature>
<feature type="active site" description="4-aspartylphosphate intermediate" evidence="13">
    <location>
        <position position="430"/>
    </location>
</feature>
<dbReference type="GO" id="GO:0000287">
    <property type="term" value="F:magnesium ion binding"/>
    <property type="evidence" value="ECO:0007669"/>
    <property type="project" value="UniProtKB-UniRule"/>
</dbReference>
<feature type="binding site" evidence="14">
    <location>
        <position position="783"/>
    </location>
    <ligand>
        <name>ATP</name>
        <dbReference type="ChEBI" id="CHEBI:30616"/>
    </ligand>
</feature>
<dbReference type="SUPFAM" id="SSF56784">
    <property type="entry name" value="HAD-like"/>
    <property type="match status" value="2"/>
</dbReference>
<feature type="binding site" evidence="14">
    <location>
        <position position="781"/>
    </location>
    <ligand>
        <name>ATP</name>
        <dbReference type="ChEBI" id="CHEBI:30616"/>
    </ligand>
</feature>
<evidence type="ECO:0000256" key="17">
    <source>
        <dbReference type="SAM" id="MobiDB-lite"/>
    </source>
</evidence>
<evidence type="ECO:0000256" key="14">
    <source>
        <dbReference type="PIRSR" id="PIRSR606539-2"/>
    </source>
</evidence>
<evidence type="ECO:0000313" key="22">
    <source>
        <dbReference type="Proteomes" id="UP000008743"/>
    </source>
</evidence>
<evidence type="ECO:0000256" key="13">
    <source>
        <dbReference type="PIRSR" id="PIRSR606539-1"/>
    </source>
</evidence>
<feature type="domain" description="P-type ATPase N-terminal" evidence="19">
    <location>
        <begin position="38"/>
        <end position="100"/>
    </location>
</feature>
<keyword evidence="8 15" id="KW-0460">Magnesium</keyword>
<feature type="transmembrane region" description="Helical" evidence="16">
    <location>
        <begin position="1257"/>
        <end position="1280"/>
    </location>
</feature>
<dbReference type="Proteomes" id="UP000008743">
    <property type="component" value="Unassembled WGS sequence"/>
</dbReference>